<protein>
    <submittedName>
        <fullName evidence="2">cDNA FLJ61759</fullName>
    </submittedName>
</protein>
<accession>B4DST9</accession>
<sequence length="129" mass="14095">MRAGSQGGGQRTRARRRARAPTDAGGLGYSLSLSSPTLFLFPGCTHALVMPNLEQQGKERKWQRKGKEMADRKWQGRENPLQLCCLLACPGTTIQLGGTLLPPCGTPAAACDSYALYFWSNINQHFGEI</sequence>
<feature type="compositionally biased region" description="Gly residues" evidence="1">
    <location>
        <begin position="1"/>
        <end position="10"/>
    </location>
</feature>
<dbReference type="EMBL" id="AK299913">
    <property type="protein sequence ID" value="BAG61751.1"/>
    <property type="molecule type" value="mRNA"/>
</dbReference>
<name>B4DST9_HUMAN</name>
<proteinExistence type="evidence at transcript level"/>
<dbReference type="AlphaFoldDB" id="B4DST9"/>
<evidence type="ECO:0000256" key="1">
    <source>
        <dbReference type="SAM" id="MobiDB-lite"/>
    </source>
</evidence>
<organism evidence="2">
    <name type="scientific">Homo sapiens</name>
    <name type="common">Human</name>
    <dbReference type="NCBI Taxonomy" id="9606"/>
    <lineage>
        <taxon>Eukaryota</taxon>
        <taxon>Metazoa</taxon>
        <taxon>Chordata</taxon>
        <taxon>Craniata</taxon>
        <taxon>Vertebrata</taxon>
        <taxon>Euteleostomi</taxon>
        <taxon>Mammalia</taxon>
        <taxon>Eutheria</taxon>
        <taxon>Euarchontoglires</taxon>
        <taxon>Primates</taxon>
        <taxon>Haplorrhini</taxon>
        <taxon>Catarrhini</taxon>
        <taxon>Hominidae</taxon>
        <taxon>Homo</taxon>
    </lineage>
</organism>
<reference evidence="2" key="1">
    <citation type="submission" date="2007-10" db="EMBL/GenBank/DDBJ databases">
        <title>NEDO human cDNA sequencing project focused on splicing variants.</title>
        <authorList>
            <person name="Wakamatsu A."/>
            <person name="Yamamoto J."/>
            <person name="Kimura K."/>
            <person name="Ishii S."/>
            <person name="Watanabe K."/>
            <person name="Sugiyama A."/>
            <person name="Murakawa K."/>
            <person name="Kaida T."/>
            <person name="Tsuchiya K."/>
            <person name="Fukuzumi Y."/>
            <person name="Kumagai A."/>
            <person name="Oishi Y."/>
            <person name="Yamamoto S."/>
            <person name="Ono Y."/>
            <person name="Komori Y."/>
            <person name="Yamazaki M."/>
            <person name="Kisu Y."/>
            <person name="Nishikawa T."/>
            <person name="Sugano S."/>
            <person name="Nomura N."/>
            <person name="Isogai T."/>
        </authorList>
    </citation>
    <scope>NUCLEOTIDE SEQUENCE</scope>
    <source>
        <tissue evidence="2">Brain</tissue>
    </source>
</reference>
<evidence type="ECO:0000313" key="2">
    <source>
        <dbReference type="EMBL" id="BAG61751.1"/>
    </source>
</evidence>
<feature type="region of interest" description="Disordered" evidence="1">
    <location>
        <begin position="1"/>
        <end position="26"/>
    </location>
</feature>